<sequence>MTTRVDLTPVQETYRLCYVHAPWAYFTRVPLDQQWGDRWERSPYTSEAGLPYGGEPDQILKVAFDGPLLTPETGEHAHPYSVQEINDRSAPWLRTDSYFGGPPVHIMAGATLQRFTELVELAGGSVYAPVGWRQLPELVSKPTAAC</sequence>
<dbReference type="Proteomes" id="UP000494119">
    <property type="component" value="Unassembled WGS sequence"/>
</dbReference>
<evidence type="ECO:0000313" key="2">
    <source>
        <dbReference type="Proteomes" id="UP000494119"/>
    </source>
</evidence>
<reference evidence="1 2" key="1">
    <citation type="submission" date="2020-04" db="EMBL/GenBank/DDBJ databases">
        <authorList>
            <person name="De Canck E."/>
        </authorList>
    </citation>
    <scope>NUCLEOTIDE SEQUENCE [LARGE SCALE GENOMIC DNA]</scope>
    <source>
        <strain evidence="1 2">LMG 28688</strain>
    </source>
</reference>
<dbReference type="RefSeq" id="WP_129563711.1">
    <property type="nucleotide sequence ID" value="NZ_CADIKL010000011.1"/>
</dbReference>
<accession>A0A6J5FX68</accession>
<proteinExistence type="predicted"/>
<organism evidence="1 2">
    <name type="scientific">Paraburkholderia caffeinitolerans</name>
    <dbReference type="NCBI Taxonomy" id="1723730"/>
    <lineage>
        <taxon>Bacteria</taxon>
        <taxon>Pseudomonadati</taxon>
        <taxon>Pseudomonadota</taxon>
        <taxon>Betaproteobacteria</taxon>
        <taxon>Burkholderiales</taxon>
        <taxon>Burkholderiaceae</taxon>
        <taxon>Paraburkholderia</taxon>
    </lineage>
</organism>
<name>A0A6J5FX68_9BURK</name>
<dbReference type="AlphaFoldDB" id="A0A6J5FX68"/>
<evidence type="ECO:0000313" key="1">
    <source>
        <dbReference type="EMBL" id="CAB3789038.1"/>
    </source>
</evidence>
<dbReference type="EMBL" id="CADIKL010000011">
    <property type="protein sequence ID" value="CAB3789038.1"/>
    <property type="molecule type" value="Genomic_DNA"/>
</dbReference>
<keyword evidence="2" id="KW-1185">Reference proteome</keyword>
<gene>
    <name evidence="1" type="ORF">LMG28688_02809</name>
</gene>
<protein>
    <submittedName>
        <fullName evidence="1">Uncharacterized protein</fullName>
    </submittedName>
</protein>